<dbReference type="AlphaFoldDB" id="A0A1B8P1Q2"/>
<gene>
    <name evidence="1" type="ORF">A8U91_00486</name>
</gene>
<protein>
    <submittedName>
        <fullName evidence="1">Uncharacterized protein</fullName>
    </submittedName>
</protein>
<dbReference type="PATRIC" id="fig|2746.7.peg.500"/>
<accession>A0A1B8P1Q2</accession>
<comment type="caution">
    <text evidence="1">The sequence shown here is derived from an EMBL/GenBank/DDBJ whole genome shotgun (WGS) entry which is preliminary data.</text>
</comment>
<sequence>MASAEITQENFAALLEDMRAHAKNCIQKEKYELYKPSNHTQDYYDKYSTFSAESDEPNDSEQKDFNDVVSEIKPLTKDNTKNFVDSAHSDINSITEDYKNESKGNEEKAKNDFTNRMNKSREEAKKKANDAIDKAYDTALKLGKNLPPKVQGMIVSFMDGIAQGILTIVHEIVNFIANAVDSLVTWIKDAFNTIKKTFQRIGDFITGLFG</sequence>
<proteinExistence type="predicted"/>
<name>A0A1B8P1Q2_HALEL</name>
<evidence type="ECO:0000313" key="1">
    <source>
        <dbReference type="EMBL" id="OBX36149.1"/>
    </source>
</evidence>
<evidence type="ECO:0000313" key="2">
    <source>
        <dbReference type="Proteomes" id="UP000092504"/>
    </source>
</evidence>
<dbReference type="EMBL" id="MAJD01000001">
    <property type="protein sequence ID" value="OBX36149.1"/>
    <property type="molecule type" value="Genomic_DNA"/>
</dbReference>
<dbReference type="Proteomes" id="UP000092504">
    <property type="component" value="Unassembled WGS sequence"/>
</dbReference>
<organism evidence="1 2">
    <name type="scientific">Halomonas elongata</name>
    <dbReference type="NCBI Taxonomy" id="2746"/>
    <lineage>
        <taxon>Bacteria</taxon>
        <taxon>Pseudomonadati</taxon>
        <taxon>Pseudomonadota</taxon>
        <taxon>Gammaproteobacteria</taxon>
        <taxon>Oceanospirillales</taxon>
        <taxon>Halomonadaceae</taxon>
        <taxon>Halomonas</taxon>
    </lineage>
</organism>
<reference evidence="1 2" key="1">
    <citation type="submission" date="2016-06" db="EMBL/GenBank/DDBJ databases">
        <title>Genome sequence of halotolerant plant growth promoting strain of Halomonas elongata HEK1 isolated from salterns of Rann of Kutch, Gujarat, India.</title>
        <authorList>
            <person name="Gaba S."/>
            <person name="Singh R.N."/>
            <person name="Abrol S."/>
            <person name="Kaushik R."/>
            <person name="Saxena A.K."/>
        </authorList>
    </citation>
    <scope>NUCLEOTIDE SEQUENCE [LARGE SCALE GENOMIC DNA]</scope>
    <source>
        <strain evidence="1 2">HEK1</strain>
    </source>
</reference>